<dbReference type="PROSITE" id="PS51379">
    <property type="entry name" value="4FE4S_FER_2"/>
    <property type="match status" value="1"/>
</dbReference>
<evidence type="ECO:0000256" key="5">
    <source>
        <dbReference type="ARBA" id="ARBA00023004"/>
    </source>
</evidence>
<evidence type="ECO:0000313" key="10">
    <source>
        <dbReference type="EMBL" id="MCQ4040625.1"/>
    </source>
</evidence>
<keyword evidence="5 8" id="KW-0408">Iron</keyword>
<dbReference type="Gene3D" id="3.30.70.20">
    <property type="match status" value="1"/>
</dbReference>
<evidence type="ECO:0000256" key="6">
    <source>
        <dbReference type="ARBA" id="ARBA00023014"/>
    </source>
</evidence>
<dbReference type="PANTHER" id="PTHR36923">
    <property type="entry name" value="FERREDOXIN"/>
    <property type="match status" value="1"/>
</dbReference>
<evidence type="ECO:0000256" key="3">
    <source>
        <dbReference type="ARBA" id="ARBA00022723"/>
    </source>
</evidence>
<dbReference type="InterPro" id="IPR017896">
    <property type="entry name" value="4Fe4S_Fe-S-bd"/>
</dbReference>
<evidence type="ECO:0000256" key="2">
    <source>
        <dbReference type="ARBA" id="ARBA00022448"/>
    </source>
</evidence>
<proteinExistence type="predicted"/>
<protein>
    <recommendedName>
        <fullName evidence="8">Ferredoxin</fullName>
    </recommendedName>
</protein>
<comment type="caution">
    <text evidence="10">The sequence shown here is derived from an EMBL/GenBank/DDBJ whole genome shotgun (WGS) entry which is preliminary data.</text>
</comment>
<gene>
    <name evidence="10" type="ORF">NON19_00965</name>
</gene>
<feature type="domain" description="4Fe-4S ferredoxin-type" evidence="9">
    <location>
        <begin position="1"/>
        <end position="29"/>
    </location>
</feature>
<accession>A0ABT1P5J4</accession>
<dbReference type="PRINTS" id="PR00352">
    <property type="entry name" value="3FE4SFRDOXIN"/>
</dbReference>
<organism evidence="10 11">
    <name type="scientific">Streptantibioticus rubrisoli</name>
    <dbReference type="NCBI Taxonomy" id="1387313"/>
    <lineage>
        <taxon>Bacteria</taxon>
        <taxon>Bacillati</taxon>
        <taxon>Actinomycetota</taxon>
        <taxon>Actinomycetes</taxon>
        <taxon>Kitasatosporales</taxon>
        <taxon>Streptomycetaceae</taxon>
        <taxon>Streptantibioticus</taxon>
    </lineage>
</organism>
<reference evidence="10 11" key="1">
    <citation type="submission" date="2022-06" db="EMBL/GenBank/DDBJ databases">
        <title>Draft genome sequence of type strain Streptomyces rubrisoli DSM 42083.</title>
        <authorList>
            <person name="Duangmal K."/>
            <person name="Klaysubun C."/>
        </authorList>
    </citation>
    <scope>NUCLEOTIDE SEQUENCE [LARGE SCALE GENOMIC DNA]</scope>
    <source>
        <strain evidence="10 11">DSM 42083</strain>
    </source>
</reference>
<keyword evidence="4 8" id="KW-0249">Electron transport</keyword>
<comment type="function">
    <text evidence="8">Ferredoxins are iron-sulfur proteins that transfer electrons in a wide variety of metabolic reactions.</text>
</comment>
<dbReference type="PANTHER" id="PTHR36923:SF3">
    <property type="entry name" value="FERREDOXIN"/>
    <property type="match status" value="1"/>
</dbReference>
<dbReference type="InterPro" id="IPR001080">
    <property type="entry name" value="3Fe4S_ferredoxin"/>
</dbReference>
<dbReference type="EMBL" id="JANFNH010000001">
    <property type="protein sequence ID" value="MCQ4040625.1"/>
    <property type="molecule type" value="Genomic_DNA"/>
</dbReference>
<keyword evidence="2 8" id="KW-0813">Transport</keyword>
<evidence type="ECO:0000313" key="11">
    <source>
        <dbReference type="Proteomes" id="UP001206206"/>
    </source>
</evidence>
<keyword evidence="3 8" id="KW-0479">Metal-binding</keyword>
<dbReference type="InterPro" id="IPR051269">
    <property type="entry name" value="Fe-S_cluster_ET"/>
</dbReference>
<evidence type="ECO:0000256" key="1">
    <source>
        <dbReference type="ARBA" id="ARBA00001927"/>
    </source>
</evidence>
<keyword evidence="11" id="KW-1185">Reference proteome</keyword>
<comment type="cofactor">
    <cofactor evidence="1">
        <name>[3Fe-4S] cluster</name>
        <dbReference type="ChEBI" id="CHEBI:21137"/>
    </cofactor>
</comment>
<evidence type="ECO:0000256" key="7">
    <source>
        <dbReference type="ARBA" id="ARBA00023291"/>
    </source>
</evidence>
<evidence type="ECO:0000259" key="9">
    <source>
        <dbReference type="PROSITE" id="PS51379"/>
    </source>
</evidence>
<sequence>MRVSVDTHRCCGSGQCVLAVPEVFDQREEDGIVRLLDERPSAELHDEIRTAATVCPSGAIEVHEA</sequence>
<dbReference type="RefSeq" id="WP_255924575.1">
    <property type="nucleotide sequence ID" value="NZ_JANFNH010000001.1"/>
</dbReference>
<dbReference type="Proteomes" id="UP001206206">
    <property type="component" value="Unassembled WGS sequence"/>
</dbReference>
<dbReference type="Pfam" id="PF13370">
    <property type="entry name" value="Fer4_13"/>
    <property type="match status" value="1"/>
</dbReference>
<evidence type="ECO:0000256" key="8">
    <source>
        <dbReference type="RuleBase" id="RU368020"/>
    </source>
</evidence>
<name>A0ABT1P5J4_9ACTN</name>
<keyword evidence="7" id="KW-0003">3Fe-4S</keyword>
<evidence type="ECO:0000256" key="4">
    <source>
        <dbReference type="ARBA" id="ARBA00022982"/>
    </source>
</evidence>
<dbReference type="SUPFAM" id="SSF54862">
    <property type="entry name" value="4Fe-4S ferredoxins"/>
    <property type="match status" value="1"/>
</dbReference>
<keyword evidence="6 8" id="KW-0411">Iron-sulfur</keyword>